<reference evidence="1 2" key="1">
    <citation type="submission" date="2018-05" db="EMBL/GenBank/DDBJ databases">
        <title>Genomic Encyclopedia of Archaeal and Bacterial Type Strains, Phase II (KMG-II): from individual species to whole genera.</title>
        <authorList>
            <person name="Goeker M."/>
        </authorList>
    </citation>
    <scope>NUCLEOTIDE SEQUENCE [LARGE SCALE GENOMIC DNA]</scope>
    <source>
        <strain evidence="1 2">DSM 23514</strain>
    </source>
</reference>
<sequence>MVCEIRRRFSGKVCNPTNGVFEVFEGFTFGKLVLTDFPEVFNHSLIKLLDQVIGEFNKLFVIGLAYFFVNTMKTSSIIRI</sequence>
<proteinExistence type="predicted"/>
<accession>A0A316DSI9</accession>
<dbReference type="Proteomes" id="UP000245667">
    <property type="component" value="Unassembled WGS sequence"/>
</dbReference>
<protein>
    <submittedName>
        <fullName evidence="1">Uncharacterized protein</fullName>
    </submittedName>
</protein>
<evidence type="ECO:0000313" key="1">
    <source>
        <dbReference type="EMBL" id="PWK21267.1"/>
    </source>
</evidence>
<organism evidence="1 2">
    <name type="scientific">Maribacter polysiphoniae</name>
    <dbReference type="NCBI Taxonomy" id="429344"/>
    <lineage>
        <taxon>Bacteria</taxon>
        <taxon>Pseudomonadati</taxon>
        <taxon>Bacteroidota</taxon>
        <taxon>Flavobacteriia</taxon>
        <taxon>Flavobacteriales</taxon>
        <taxon>Flavobacteriaceae</taxon>
        <taxon>Maribacter</taxon>
    </lineage>
</organism>
<dbReference type="AlphaFoldDB" id="A0A316DSI9"/>
<comment type="caution">
    <text evidence="1">The sequence shown here is derived from an EMBL/GenBank/DDBJ whole genome shotgun (WGS) entry which is preliminary data.</text>
</comment>
<dbReference type="EMBL" id="QGGQ01000012">
    <property type="protein sequence ID" value="PWK21267.1"/>
    <property type="molecule type" value="Genomic_DNA"/>
</dbReference>
<evidence type="ECO:0000313" key="2">
    <source>
        <dbReference type="Proteomes" id="UP000245667"/>
    </source>
</evidence>
<gene>
    <name evidence="1" type="ORF">LX92_03771</name>
</gene>
<name>A0A316DSI9_9FLAO</name>